<dbReference type="PRINTS" id="PR00463">
    <property type="entry name" value="EP450I"/>
</dbReference>
<dbReference type="SUPFAM" id="SSF48264">
    <property type="entry name" value="Cytochrome P450"/>
    <property type="match status" value="1"/>
</dbReference>
<keyword evidence="6" id="KW-0349">Heme</keyword>
<name>A0A8H6NAB3_9PEZI</name>
<evidence type="ECO:0000256" key="6">
    <source>
        <dbReference type="PIRSR" id="PIRSR602401-1"/>
    </source>
</evidence>
<dbReference type="InterPro" id="IPR036396">
    <property type="entry name" value="Cyt_P450_sf"/>
</dbReference>
<dbReference type="CDD" id="cd11065">
    <property type="entry name" value="CYP64-like"/>
    <property type="match status" value="1"/>
</dbReference>
<dbReference type="PANTHER" id="PTHR46300:SF2">
    <property type="entry name" value="CYTOCHROME P450 MONOOXYGENASE ALNH-RELATED"/>
    <property type="match status" value="1"/>
</dbReference>
<dbReference type="Gene3D" id="1.10.630.10">
    <property type="entry name" value="Cytochrome P450"/>
    <property type="match status" value="1"/>
</dbReference>
<feature type="region of interest" description="Disordered" evidence="7">
    <location>
        <begin position="527"/>
        <end position="546"/>
    </location>
</feature>
<keyword evidence="3" id="KW-0560">Oxidoreductase</keyword>
<gene>
    <name evidence="8" type="ORF">CMUS01_09817</name>
</gene>
<protein>
    <submittedName>
        <fullName evidence="8">Cytochrome P450 2D18</fullName>
    </submittedName>
</protein>
<evidence type="ECO:0000313" key="8">
    <source>
        <dbReference type="EMBL" id="KAF6825453.1"/>
    </source>
</evidence>
<dbReference type="GO" id="GO:0016705">
    <property type="term" value="F:oxidoreductase activity, acting on paired donors, with incorporation or reduction of molecular oxygen"/>
    <property type="evidence" value="ECO:0007669"/>
    <property type="project" value="InterPro"/>
</dbReference>
<dbReference type="GO" id="GO:0004497">
    <property type="term" value="F:monooxygenase activity"/>
    <property type="evidence" value="ECO:0007669"/>
    <property type="project" value="UniProtKB-KW"/>
</dbReference>
<evidence type="ECO:0000256" key="3">
    <source>
        <dbReference type="ARBA" id="ARBA00023002"/>
    </source>
</evidence>
<dbReference type="OrthoDB" id="1103324at2759"/>
<evidence type="ECO:0000256" key="5">
    <source>
        <dbReference type="ARBA" id="ARBA00023033"/>
    </source>
</evidence>
<dbReference type="GO" id="GO:0020037">
    <property type="term" value="F:heme binding"/>
    <property type="evidence" value="ECO:0007669"/>
    <property type="project" value="InterPro"/>
</dbReference>
<dbReference type="EMBL" id="WIGM01000429">
    <property type="protein sequence ID" value="KAF6825453.1"/>
    <property type="molecule type" value="Genomic_DNA"/>
</dbReference>
<evidence type="ECO:0000256" key="1">
    <source>
        <dbReference type="ARBA" id="ARBA00010617"/>
    </source>
</evidence>
<dbReference type="PANTHER" id="PTHR46300">
    <property type="entry name" value="P450, PUTATIVE (EUROFUNG)-RELATED-RELATED"/>
    <property type="match status" value="1"/>
</dbReference>
<evidence type="ECO:0000313" key="9">
    <source>
        <dbReference type="Proteomes" id="UP000639643"/>
    </source>
</evidence>
<reference evidence="8" key="1">
    <citation type="journal article" date="2020" name="Phytopathology">
        <title>Genome Sequence Resources of Colletotrichum truncatum, C. plurivorum, C. musicola, and C. sojae: Four Species Pathogenic to Soybean (Glycine max).</title>
        <authorList>
            <person name="Rogerio F."/>
            <person name="Boufleur T.R."/>
            <person name="Ciampi-Guillardi M."/>
            <person name="Sukno S.A."/>
            <person name="Thon M.R."/>
            <person name="Massola Junior N.S."/>
            <person name="Baroncelli R."/>
        </authorList>
    </citation>
    <scope>NUCLEOTIDE SEQUENCE</scope>
    <source>
        <strain evidence="8">LFN0074</strain>
    </source>
</reference>
<evidence type="ECO:0000256" key="7">
    <source>
        <dbReference type="SAM" id="MobiDB-lite"/>
    </source>
</evidence>
<evidence type="ECO:0000256" key="2">
    <source>
        <dbReference type="ARBA" id="ARBA00022723"/>
    </source>
</evidence>
<comment type="similarity">
    <text evidence="1">Belongs to the cytochrome P450 family.</text>
</comment>
<proteinExistence type="inferred from homology"/>
<dbReference type="AlphaFoldDB" id="A0A8H6NAB3"/>
<evidence type="ECO:0000256" key="4">
    <source>
        <dbReference type="ARBA" id="ARBA00023004"/>
    </source>
</evidence>
<accession>A0A8H6NAB3</accession>
<keyword evidence="4 6" id="KW-0408">Iron</keyword>
<keyword evidence="9" id="KW-1185">Reference proteome</keyword>
<keyword evidence="2 6" id="KW-0479">Metal-binding</keyword>
<dbReference type="GO" id="GO:0005506">
    <property type="term" value="F:iron ion binding"/>
    <property type="evidence" value="ECO:0007669"/>
    <property type="project" value="InterPro"/>
</dbReference>
<dbReference type="Pfam" id="PF00067">
    <property type="entry name" value="p450"/>
    <property type="match status" value="2"/>
</dbReference>
<keyword evidence="5" id="KW-0503">Monooxygenase</keyword>
<dbReference type="InterPro" id="IPR050364">
    <property type="entry name" value="Cytochrome_P450_fung"/>
</dbReference>
<dbReference type="Proteomes" id="UP000639643">
    <property type="component" value="Unassembled WGS sequence"/>
</dbReference>
<feature type="binding site" description="axial binding residue" evidence="6">
    <location>
        <position position="556"/>
    </location>
    <ligand>
        <name>heme</name>
        <dbReference type="ChEBI" id="CHEBI:30413"/>
    </ligand>
    <ligandPart>
        <name>Fe</name>
        <dbReference type="ChEBI" id="CHEBI:18248"/>
    </ligandPart>
</feature>
<dbReference type="InterPro" id="IPR001128">
    <property type="entry name" value="Cyt_P450"/>
</dbReference>
<comment type="caution">
    <text evidence="8">The sequence shown here is derived from an EMBL/GenBank/DDBJ whole genome shotgun (WGS) entry which is preliminary data.</text>
</comment>
<sequence length="631" mass="72001">MTIYLSASGSGMVYQLDRVFFENWYGYWHDALLYEGKKNFIQDLAEGSLATTDFGYWDGVFLGWWIGPFFREYTTDRDYVVAKVKDSWFQHHLVEDSYAHPKSWEEQLLSTRANPWMLRCRDQVADSPNGEAGSSVSNGFTEWARQYGGIYTLKRFTNTTVIVSDPGLVKELLGRRSSLYSHRPASHVGRLITRGDHLLLMQYGDEWRRLRKMIHQFFAEQQCDKRHVRLQNAEAAQLVHDFLIAPGDHMLHPKRYSNSITNSLVFGIRTKTVKDDYMTRLFSLMEEWSEMLEVGATPPIDSFPLLKLVPERLFGRWRSRAFRVGELMTGLYSEVLDQVQQRRARGVSRGSFMDQVLDQNEKAGLTPRQLQFLGGVLMEGGSDTSASLIIAMIRAMIDFPEVLKRAHEEIDAVVGEDRSPTWEDFPRLPYINMIIKESHRWRPVTPLGISHAAAKGERQSPFPSFSQQRNVADWLYYPGRTDDWVNGHFIPQGSTVVLNVWAMHHDEQRWEKPSDFAPERYAQHPKLAPHYASGGGDGEDGPSRDHFGYGAGRRVCPGIHLAERNLFLAAAKLLWAFDFGEGASGARGESGGGFLQCVADYECVVTPRSGARAKTIRREFREAGLVFSEYD</sequence>
<dbReference type="InterPro" id="IPR002401">
    <property type="entry name" value="Cyt_P450_E_grp-I"/>
</dbReference>
<organism evidence="8 9">
    <name type="scientific">Colletotrichum musicola</name>
    <dbReference type="NCBI Taxonomy" id="2175873"/>
    <lineage>
        <taxon>Eukaryota</taxon>
        <taxon>Fungi</taxon>
        <taxon>Dikarya</taxon>
        <taxon>Ascomycota</taxon>
        <taxon>Pezizomycotina</taxon>
        <taxon>Sordariomycetes</taxon>
        <taxon>Hypocreomycetidae</taxon>
        <taxon>Glomerellales</taxon>
        <taxon>Glomerellaceae</taxon>
        <taxon>Colletotrichum</taxon>
        <taxon>Colletotrichum orchidearum species complex</taxon>
    </lineage>
</organism>
<comment type="cofactor">
    <cofactor evidence="6">
        <name>heme</name>
        <dbReference type="ChEBI" id="CHEBI:30413"/>
    </cofactor>
</comment>